<dbReference type="PATRIC" id="fig|1423718.3.peg.1863"/>
<dbReference type="InterPro" id="IPR005119">
    <property type="entry name" value="LysR_subst-bd"/>
</dbReference>
<evidence type="ECO:0000259" key="5">
    <source>
        <dbReference type="PROSITE" id="PS50931"/>
    </source>
</evidence>
<comment type="similarity">
    <text evidence="1">Belongs to the LysR transcriptional regulatory family.</text>
</comment>
<dbReference type="Gene3D" id="1.10.10.10">
    <property type="entry name" value="Winged helix-like DNA-binding domain superfamily/Winged helix DNA-binding domain"/>
    <property type="match status" value="1"/>
</dbReference>
<dbReference type="InterPro" id="IPR036388">
    <property type="entry name" value="WH-like_DNA-bd_sf"/>
</dbReference>
<dbReference type="GO" id="GO:0003700">
    <property type="term" value="F:DNA-binding transcription factor activity"/>
    <property type="evidence" value="ECO:0007669"/>
    <property type="project" value="InterPro"/>
</dbReference>
<dbReference type="CDD" id="cd05466">
    <property type="entry name" value="PBP2_LTTR_substrate"/>
    <property type="match status" value="1"/>
</dbReference>
<dbReference type="GO" id="GO:0005829">
    <property type="term" value="C:cytosol"/>
    <property type="evidence" value="ECO:0007669"/>
    <property type="project" value="TreeGrafter"/>
</dbReference>
<dbReference type="Gene3D" id="3.40.190.290">
    <property type="match status" value="1"/>
</dbReference>
<keyword evidence="3" id="KW-0238">DNA-binding</keyword>
<dbReference type="GO" id="GO:0003677">
    <property type="term" value="F:DNA binding"/>
    <property type="evidence" value="ECO:0007669"/>
    <property type="project" value="UniProtKB-KW"/>
</dbReference>
<dbReference type="PANTHER" id="PTHR30419">
    <property type="entry name" value="HTH-TYPE TRANSCRIPTIONAL REGULATOR YBHD"/>
    <property type="match status" value="1"/>
</dbReference>
<evidence type="ECO:0000313" key="7">
    <source>
        <dbReference type="Proteomes" id="UP000051008"/>
    </source>
</evidence>
<dbReference type="Pfam" id="PF00126">
    <property type="entry name" value="HTH_1"/>
    <property type="match status" value="1"/>
</dbReference>
<evidence type="ECO:0000256" key="3">
    <source>
        <dbReference type="ARBA" id="ARBA00023125"/>
    </source>
</evidence>
<organism evidence="6 7">
    <name type="scientific">Ligilactobacillus agilis DSM 20509</name>
    <dbReference type="NCBI Taxonomy" id="1423718"/>
    <lineage>
        <taxon>Bacteria</taxon>
        <taxon>Bacillati</taxon>
        <taxon>Bacillota</taxon>
        <taxon>Bacilli</taxon>
        <taxon>Lactobacillales</taxon>
        <taxon>Lactobacillaceae</taxon>
        <taxon>Ligilactobacillus</taxon>
    </lineage>
</organism>
<dbReference type="Proteomes" id="UP000051008">
    <property type="component" value="Unassembled WGS sequence"/>
</dbReference>
<dbReference type="PROSITE" id="PS50931">
    <property type="entry name" value="HTH_LYSR"/>
    <property type="match status" value="1"/>
</dbReference>
<comment type="caution">
    <text evidence="6">The sequence shown here is derived from an EMBL/GenBank/DDBJ whole genome shotgun (WGS) entry which is preliminary data.</text>
</comment>
<dbReference type="InterPro" id="IPR050950">
    <property type="entry name" value="HTH-type_LysR_regulators"/>
</dbReference>
<accession>A0A0R2AM14</accession>
<dbReference type="SUPFAM" id="SSF46785">
    <property type="entry name" value="Winged helix' DNA-binding domain"/>
    <property type="match status" value="1"/>
</dbReference>
<dbReference type="Pfam" id="PF03466">
    <property type="entry name" value="LysR_substrate"/>
    <property type="match status" value="1"/>
</dbReference>
<keyword evidence="2" id="KW-0805">Transcription regulation</keyword>
<reference evidence="6 7" key="1">
    <citation type="journal article" date="2015" name="Genome Announc.">
        <title>Expanding the biotechnology potential of lactobacilli through comparative genomics of 213 strains and associated genera.</title>
        <authorList>
            <person name="Sun Z."/>
            <person name="Harris H.M."/>
            <person name="McCann A."/>
            <person name="Guo C."/>
            <person name="Argimon S."/>
            <person name="Zhang W."/>
            <person name="Yang X."/>
            <person name="Jeffery I.B."/>
            <person name="Cooney J.C."/>
            <person name="Kagawa T.F."/>
            <person name="Liu W."/>
            <person name="Song Y."/>
            <person name="Salvetti E."/>
            <person name="Wrobel A."/>
            <person name="Rasinkangas P."/>
            <person name="Parkhill J."/>
            <person name="Rea M.C."/>
            <person name="O'Sullivan O."/>
            <person name="Ritari J."/>
            <person name="Douillard F.P."/>
            <person name="Paul Ross R."/>
            <person name="Yang R."/>
            <person name="Briner A.E."/>
            <person name="Felis G.E."/>
            <person name="de Vos W.M."/>
            <person name="Barrangou R."/>
            <person name="Klaenhammer T.R."/>
            <person name="Caufield P.W."/>
            <person name="Cui Y."/>
            <person name="Zhang H."/>
            <person name="O'Toole P.W."/>
        </authorList>
    </citation>
    <scope>NUCLEOTIDE SEQUENCE [LARGE SCALE GENOMIC DNA]</scope>
    <source>
        <strain evidence="6 7">DSM 20509</strain>
    </source>
</reference>
<sequence length="308" mass="35000">MKNTNLYLMIYKKSILGGGALNLKQLKYFLAVAEEKQVTAAAKRLHIAQPPLSYQLKELEKDLDVKLFKRTAKGVILTEAGKMLTDYARQIVDLTQVTEEKVRKANQGQLGTISLGLISSSGGFMASVALADFQARYPDVSYEIYEDNTYGIIEKLHQGQLDLAIVRTPFNQRGLKLNYLTKEKMVVVSANSYSPQLPTSFTLTNLEEHPLIIYRRFKNIFTDSFEHYGIKPNVLMECDDARTALYWAEMKLGLALVPESIAKLARNCRIIPVDYPAWETQMALIWLKGKELRPILKEFISVIKEGWK</sequence>
<name>A0A0R2AM14_9LACO</name>
<dbReference type="EMBL" id="AYYP01000030">
    <property type="protein sequence ID" value="KRM64515.1"/>
    <property type="molecule type" value="Genomic_DNA"/>
</dbReference>
<feature type="domain" description="HTH lysR-type" evidence="5">
    <location>
        <begin position="21"/>
        <end position="78"/>
    </location>
</feature>
<dbReference type="InterPro" id="IPR036390">
    <property type="entry name" value="WH_DNA-bd_sf"/>
</dbReference>
<evidence type="ECO:0000256" key="4">
    <source>
        <dbReference type="ARBA" id="ARBA00023163"/>
    </source>
</evidence>
<dbReference type="AlphaFoldDB" id="A0A0R2AM14"/>
<dbReference type="FunFam" id="1.10.10.10:FF:000001">
    <property type="entry name" value="LysR family transcriptional regulator"/>
    <property type="match status" value="1"/>
</dbReference>
<gene>
    <name evidence="6" type="ORF">FC14_GL001791</name>
</gene>
<proteinExistence type="inferred from homology"/>
<evidence type="ECO:0000256" key="2">
    <source>
        <dbReference type="ARBA" id="ARBA00023015"/>
    </source>
</evidence>
<keyword evidence="7" id="KW-1185">Reference proteome</keyword>
<dbReference type="InterPro" id="IPR000847">
    <property type="entry name" value="LysR_HTH_N"/>
</dbReference>
<dbReference type="PRINTS" id="PR00039">
    <property type="entry name" value="HTHLYSR"/>
</dbReference>
<dbReference type="SUPFAM" id="SSF53850">
    <property type="entry name" value="Periplasmic binding protein-like II"/>
    <property type="match status" value="1"/>
</dbReference>
<evidence type="ECO:0000313" key="6">
    <source>
        <dbReference type="EMBL" id="KRM64515.1"/>
    </source>
</evidence>
<protein>
    <submittedName>
        <fullName evidence="6">LysR family transcriptional regulator</fullName>
    </submittedName>
</protein>
<evidence type="ECO:0000256" key="1">
    <source>
        <dbReference type="ARBA" id="ARBA00009437"/>
    </source>
</evidence>
<keyword evidence="4" id="KW-0804">Transcription</keyword>